<feature type="chain" id="PRO_5034044230" evidence="13">
    <location>
        <begin position="28"/>
        <end position="825"/>
    </location>
</feature>
<dbReference type="PANTHER" id="PTHR24061:SF441">
    <property type="entry name" value="TASTE RECEPTOR TYPE 1 MEMBER 2B-RELATED"/>
    <property type="match status" value="1"/>
</dbReference>
<evidence type="ECO:0000256" key="3">
    <source>
        <dbReference type="ARBA" id="ARBA00022692"/>
    </source>
</evidence>
<feature type="transmembrane region" description="Helical" evidence="12">
    <location>
        <begin position="746"/>
        <end position="768"/>
    </location>
</feature>
<dbReference type="InterPro" id="IPR000068">
    <property type="entry name" value="GPCR_3_Ca_sens_rcpt-rel"/>
</dbReference>
<evidence type="ECO:0000256" key="13">
    <source>
        <dbReference type="SAM" id="SignalP"/>
    </source>
</evidence>
<reference evidence="15" key="2">
    <citation type="submission" date="2025-08" db="UniProtKB">
        <authorList>
            <consortium name="Ensembl"/>
        </authorList>
    </citation>
    <scope>IDENTIFICATION</scope>
</reference>
<evidence type="ECO:0000256" key="12">
    <source>
        <dbReference type="SAM" id="Phobius"/>
    </source>
</evidence>
<comment type="subcellular location">
    <subcellularLocation>
        <location evidence="1">Cell membrane</location>
        <topology evidence="1">Multi-pass membrane protein</topology>
    </subcellularLocation>
</comment>
<dbReference type="SUPFAM" id="SSF53822">
    <property type="entry name" value="Periplasmic binding protein-like I"/>
    <property type="match status" value="1"/>
</dbReference>
<sequence>MCRVHVGSADGMSLCLLGFLLHASTQCNVPKSDLELEGDYLMAGLFDIHYASNTLHLGRPEAMDCSSQPFILSNYRRFLLMKFAVEEINNSANLLPNISIGYKIVDHCSDSHSFPSMFNLLSVNGVVQVWDEPHNKLSKVTAVIGGYTSSKSLTVAPLFMTRFIPMVSYSASSSLFSEKKTFPSFLRTVHPNKAIIAVVVRILQHFDWRWVAFLNIDDDYGNDCRKLFIAKIHDTQICLAYTKGLDQNTDYLPIFRQIETQRVNVIVVFAPEWMAEALIESAIQMNVSNKVWIGGEGWSLNQKLPKTKGIQTIGTVLGVSEPAKTIPGLNDFIRSFKAHNKHNRTKKQTPCNQWCDCSLSSAEIIAADPSFSFPVYSAVYSVAHALHDALQCGAGRCNSEITVYPHMVLRELKKIQFTLLNRMIQFDENGDPRSGSYSVVFWNKSGDAQEVGYYNFYKSSDFFISTSEIQWFADGQVPTSLCSKECSEGQMKKPQGIHKCCFTCEICQDGTYINVTEDPYTCKACSDTEWSPEGSTRCNLRLVEYVPFTDPAALGLMVISGLLVVLTLAVCVLFAFHYNTPVVRSAGGSMCFLILGCLSLSSISVFFYFGKPSVAFCIFRFLPFLLFYTVCVSCFVVRSFQIVCIFKIAAKFPELQSWWVKYHGQWVVISVAFVIQALLLLIGYSSDPPKPHNETFWYLDKIILGCDINLKATSTSVIFLLILCILCFVFSYMGKDLPKNYNEAKSITFCLMLLILTWIIFATVYMLYHGRHIHTLNAFAVLCSLYSFLLWYFLPKCYIIMFQPEKNTQQHFQGLIQNYTKTISQ</sequence>
<keyword evidence="2" id="KW-1003">Cell membrane</keyword>
<evidence type="ECO:0000256" key="7">
    <source>
        <dbReference type="ARBA" id="ARBA00023136"/>
    </source>
</evidence>
<protein>
    <submittedName>
        <fullName evidence="15">Taste receptor type 1 member 1-like</fullName>
    </submittedName>
</protein>
<keyword evidence="8" id="KW-0675">Receptor</keyword>
<evidence type="ECO:0000256" key="9">
    <source>
        <dbReference type="ARBA" id="ARBA00023180"/>
    </source>
</evidence>
<dbReference type="GeneID" id="114466920"/>
<dbReference type="SUPFAM" id="SSF57586">
    <property type="entry name" value="TNF receptor-like"/>
    <property type="match status" value="1"/>
</dbReference>
<evidence type="ECO:0000256" key="4">
    <source>
        <dbReference type="ARBA" id="ARBA00022729"/>
    </source>
</evidence>
<evidence type="ECO:0000256" key="1">
    <source>
        <dbReference type="ARBA" id="ARBA00004651"/>
    </source>
</evidence>
<dbReference type="RefSeq" id="XP_028308597.1">
    <property type="nucleotide sequence ID" value="XM_028452796.1"/>
</dbReference>
<feature type="transmembrane region" description="Helical" evidence="12">
    <location>
        <begin position="717"/>
        <end position="734"/>
    </location>
</feature>
<dbReference type="FunFam" id="3.40.50.2300:FF:000016">
    <property type="entry name" value="Taste 1 receptor member 2"/>
    <property type="match status" value="1"/>
</dbReference>
<dbReference type="InterPro" id="IPR000337">
    <property type="entry name" value="GPCR_3"/>
</dbReference>
<evidence type="ECO:0000313" key="16">
    <source>
        <dbReference type="Proteomes" id="UP000694680"/>
    </source>
</evidence>
<dbReference type="Pfam" id="PF07562">
    <property type="entry name" value="NCD3G"/>
    <property type="match status" value="1"/>
</dbReference>
<evidence type="ECO:0000256" key="10">
    <source>
        <dbReference type="ARBA" id="ARBA00023224"/>
    </source>
</evidence>
<dbReference type="CDD" id="cd15287">
    <property type="entry name" value="7tmC_TAS1R2a-like"/>
    <property type="match status" value="1"/>
</dbReference>
<accession>A0A8C5H173</accession>
<keyword evidence="7 12" id="KW-0472">Membrane</keyword>
<comment type="similarity">
    <text evidence="11">Belongs to the G-protein coupled receptor 3 family. TAS1R subfamily.</text>
</comment>
<keyword evidence="5 12" id="KW-1133">Transmembrane helix</keyword>
<dbReference type="InterPro" id="IPR001828">
    <property type="entry name" value="ANF_lig-bd_rcpt"/>
</dbReference>
<keyword evidence="6" id="KW-0297">G-protein coupled receptor</keyword>
<dbReference type="PROSITE" id="PS00980">
    <property type="entry name" value="G_PROTEIN_RECEP_F3_2"/>
    <property type="match status" value="1"/>
</dbReference>
<evidence type="ECO:0000256" key="5">
    <source>
        <dbReference type="ARBA" id="ARBA00022989"/>
    </source>
</evidence>
<reference evidence="15" key="1">
    <citation type="submission" date="2020-06" db="EMBL/GenBank/DDBJ databases">
        <authorList>
            <consortium name="Wellcome Sanger Institute Data Sharing"/>
        </authorList>
    </citation>
    <scope>NUCLEOTIDE SEQUENCE [LARGE SCALE GENOMIC DNA]</scope>
</reference>
<feature type="transmembrane region" description="Helical" evidence="12">
    <location>
        <begin position="621"/>
        <end position="646"/>
    </location>
</feature>
<evidence type="ECO:0000256" key="6">
    <source>
        <dbReference type="ARBA" id="ARBA00023040"/>
    </source>
</evidence>
<dbReference type="GO" id="GO:0005886">
    <property type="term" value="C:plasma membrane"/>
    <property type="evidence" value="ECO:0007669"/>
    <property type="project" value="UniProtKB-SubCell"/>
</dbReference>
<dbReference type="InterPro" id="IPR038550">
    <property type="entry name" value="GPCR_3_9-Cys_sf"/>
</dbReference>
<dbReference type="Gene3D" id="2.10.50.30">
    <property type="entry name" value="GPCR, family 3, nine cysteines domain"/>
    <property type="match status" value="1"/>
</dbReference>
<keyword evidence="3 12" id="KW-0812">Transmembrane</keyword>
<evidence type="ECO:0000259" key="14">
    <source>
        <dbReference type="PROSITE" id="PS50259"/>
    </source>
</evidence>
<keyword evidence="4 13" id="KW-0732">Signal</keyword>
<dbReference type="Gene3D" id="3.40.50.2300">
    <property type="match status" value="2"/>
</dbReference>
<feature type="signal peptide" evidence="13">
    <location>
        <begin position="1"/>
        <end position="27"/>
    </location>
</feature>
<dbReference type="PROSITE" id="PS50259">
    <property type="entry name" value="G_PROTEIN_RECEP_F3_4"/>
    <property type="match status" value="1"/>
</dbReference>
<feature type="transmembrane region" description="Helical" evidence="12">
    <location>
        <begin position="666"/>
        <end position="684"/>
    </location>
</feature>
<dbReference type="Proteomes" id="UP000694680">
    <property type="component" value="Chromosome 7"/>
</dbReference>
<organism evidence="15 16">
    <name type="scientific">Gouania willdenowi</name>
    <name type="common">Blunt-snouted clingfish</name>
    <name type="synonym">Lepadogaster willdenowi</name>
    <dbReference type="NCBI Taxonomy" id="441366"/>
    <lineage>
        <taxon>Eukaryota</taxon>
        <taxon>Metazoa</taxon>
        <taxon>Chordata</taxon>
        <taxon>Craniata</taxon>
        <taxon>Vertebrata</taxon>
        <taxon>Euteleostomi</taxon>
        <taxon>Actinopterygii</taxon>
        <taxon>Neopterygii</taxon>
        <taxon>Teleostei</taxon>
        <taxon>Neoteleostei</taxon>
        <taxon>Acanthomorphata</taxon>
        <taxon>Ovalentaria</taxon>
        <taxon>Blenniimorphae</taxon>
        <taxon>Blenniiformes</taxon>
        <taxon>Gobiesocoidei</taxon>
        <taxon>Gobiesocidae</taxon>
        <taxon>Gobiesocinae</taxon>
        <taxon>Gouania</taxon>
    </lineage>
</organism>
<dbReference type="FunFam" id="2.10.50.30:FF:000004">
    <property type="entry name" value="Taste receptor type 1 member 3-like protein"/>
    <property type="match status" value="1"/>
</dbReference>
<feature type="transmembrane region" description="Helical" evidence="12">
    <location>
        <begin position="590"/>
        <end position="609"/>
    </location>
</feature>
<feature type="transmembrane region" description="Helical" evidence="12">
    <location>
        <begin position="552"/>
        <end position="578"/>
    </location>
</feature>
<feature type="transmembrane region" description="Helical" evidence="12">
    <location>
        <begin position="774"/>
        <end position="794"/>
    </location>
</feature>
<dbReference type="Pfam" id="PF01094">
    <property type="entry name" value="ANF_receptor"/>
    <property type="match status" value="1"/>
</dbReference>
<keyword evidence="9" id="KW-0325">Glycoprotein</keyword>
<keyword evidence="16" id="KW-1185">Reference proteome</keyword>
<dbReference type="InterPro" id="IPR017978">
    <property type="entry name" value="GPCR_3_C"/>
</dbReference>
<dbReference type="OrthoDB" id="5984008at2759"/>
<dbReference type="InterPro" id="IPR011500">
    <property type="entry name" value="GPCR_3_9-Cys_dom"/>
</dbReference>
<feature type="domain" description="G-protein coupled receptors family 3 profile" evidence="14">
    <location>
        <begin position="552"/>
        <end position="816"/>
    </location>
</feature>
<name>A0A8C5H173_GOUWI</name>
<dbReference type="InterPro" id="IPR017979">
    <property type="entry name" value="GPCR_3_CS"/>
</dbReference>
<dbReference type="Ensembl" id="ENSGWIT00000040900.1">
    <property type="protein sequence ID" value="ENSGWIP00000037547.1"/>
    <property type="gene ID" value="ENSGWIG00000019299.1"/>
</dbReference>
<evidence type="ECO:0000313" key="15">
    <source>
        <dbReference type="Ensembl" id="ENSGWIP00000037547.1"/>
    </source>
</evidence>
<evidence type="ECO:0000256" key="11">
    <source>
        <dbReference type="ARBA" id="ARBA00038492"/>
    </source>
</evidence>
<dbReference type="AlphaFoldDB" id="A0A8C5H173"/>
<gene>
    <name evidence="15" type="primary">LOC114466920</name>
</gene>
<evidence type="ECO:0000256" key="2">
    <source>
        <dbReference type="ARBA" id="ARBA00022475"/>
    </source>
</evidence>
<dbReference type="InterPro" id="IPR028082">
    <property type="entry name" value="Peripla_BP_I"/>
</dbReference>
<dbReference type="Pfam" id="PF00003">
    <property type="entry name" value="7tm_3"/>
    <property type="match status" value="1"/>
</dbReference>
<dbReference type="GO" id="GO:0050909">
    <property type="term" value="P:sensory perception of taste"/>
    <property type="evidence" value="ECO:0007669"/>
    <property type="project" value="UniProtKB-ARBA"/>
</dbReference>
<reference evidence="15" key="3">
    <citation type="submission" date="2025-09" db="UniProtKB">
        <authorList>
            <consortium name="Ensembl"/>
        </authorList>
    </citation>
    <scope>IDENTIFICATION</scope>
</reference>
<dbReference type="GO" id="GO:0004930">
    <property type="term" value="F:G protein-coupled receptor activity"/>
    <property type="evidence" value="ECO:0007669"/>
    <property type="project" value="UniProtKB-KW"/>
</dbReference>
<dbReference type="PANTHER" id="PTHR24061">
    <property type="entry name" value="CALCIUM-SENSING RECEPTOR-RELATED"/>
    <property type="match status" value="1"/>
</dbReference>
<dbReference type="PRINTS" id="PR00248">
    <property type="entry name" value="GPCRMGR"/>
</dbReference>
<keyword evidence="10" id="KW-0807">Transducer</keyword>
<evidence type="ECO:0000256" key="8">
    <source>
        <dbReference type="ARBA" id="ARBA00023170"/>
    </source>
</evidence>
<proteinExistence type="inferred from homology"/>